<keyword evidence="1" id="KW-0732">Signal</keyword>
<reference evidence="2 3" key="2">
    <citation type="journal article" date="2018" name="Nature">
        <title>Mutant phenotypes for thousands of bacterial genes of unknown function.</title>
        <authorList>
            <person name="Price M.N."/>
            <person name="Wetmore K.M."/>
            <person name="Waters R.J."/>
            <person name="Callaghan M."/>
            <person name="Ray J."/>
            <person name="Liu H."/>
            <person name="Kuehl J.V."/>
            <person name="Melnyk R.A."/>
            <person name="Lamson J.S."/>
            <person name="Suh Y."/>
            <person name="Carlson H.K."/>
            <person name="Esquivel Z."/>
            <person name="Sadeeshkumar H."/>
            <person name="Chakraborty R."/>
            <person name="Zane G.M."/>
            <person name="Rubin B.E."/>
            <person name="Wall J.D."/>
            <person name="Visel A."/>
            <person name="Bristow J."/>
            <person name="Blow M.J."/>
            <person name="Arkin A.P."/>
            <person name="Deutschbauer A.M."/>
        </authorList>
    </citation>
    <scope>NUCLEOTIDE SEQUENCE [LARGE SCALE GENOMIC DNA]</scope>
    <source>
        <strain evidence="2 3">FW300-N2C3</strain>
    </source>
</reference>
<accession>A0A0N9WMT9</accession>
<dbReference type="OrthoDB" id="6880387at2"/>
<reference evidence="3" key="1">
    <citation type="submission" date="2015-09" db="EMBL/GenBank/DDBJ databases">
        <title>Whole genome sequence of Pseudomonas fluorescens FW300-N2C3.</title>
        <authorList>
            <person name="Ray J."/>
            <person name="Melnyk R."/>
            <person name="Deutschbauer A."/>
        </authorList>
    </citation>
    <scope>NUCLEOTIDE SEQUENCE [LARGE SCALE GENOMIC DNA]</scope>
    <source>
        <strain evidence="3">FW300-N2C3</strain>
    </source>
</reference>
<name>A0A0N9WMT9_PSEFL</name>
<feature type="chain" id="PRO_5006040411" evidence="1">
    <location>
        <begin position="22"/>
        <end position="171"/>
    </location>
</feature>
<dbReference type="AlphaFoldDB" id="A0A0N9WMT9"/>
<sequence>MNILKNFILALLLGPAMVAHSQANTEVTVEIANNTRGTLKMNNLLTDPPQAEDFSLSAHDIDPTSSYRFHIEHFRDYTYPGAGWRPTLKKVKPVELVLNYEMSHFNFECQMHTRLQVSIVPGVLEPSYKPTWKSRTTYTGNGEYTCRSEISRKMLEPPFNYTVRLIIEPGR</sequence>
<dbReference type="EMBL" id="CP012831">
    <property type="protein sequence ID" value="ALI06145.1"/>
    <property type="molecule type" value="Genomic_DNA"/>
</dbReference>
<dbReference type="RefSeq" id="WP_060738813.1">
    <property type="nucleotide sequence ID" value="NZ_CP012831.1"/>
</dbReference>
<gene>
    <name evidence="2" type="ORF">AO356_04865</name>
</gene>
<evidence type="ECO:0000313" key="3">
    <source>
        <dbReference type="Proteomes" id="UP000059425"/>
    </source>
</evidence>
<protein>
    <submittedName>
        <fullName evidence="2">Uncharacterized protein</fullName>
    </submittedName>
</protein>
<evidence type="ECO:0000313" key="2">
    <source>
        <dbReference type="EMBL" id="ALI06145.1"/>
    </source>
</evidence>
<proteinExistence type="predicted"/>
<feature type="signal peptide" evidence="1">
    <location>
        <begin position="1"/>
        <end position="21"/>
    </location>
</feature>
<dbReference type="Proteomes" id="UP000059425">
    <property type="component" value="Chromosome"/>
</dbReference>
<organism evidence="2 3">
    <name type="scientific">Pseudomonas fluorescens</name>
    <dbReference type="NCBI Taxonomy" id="294"/>
    <lineage>
        <taxon>Bacteria</taxon>
        <taxon>Pseudomonadati</taxon>
        <taxon>Pseudomonadota</taxon>
        <taxon>Gammaproteobacteria</taxon>
        <taxon>Pseudomonadales</taxon>
        <taxon>Pseudomonadaceae</taxon>
        <taxon>Pseudomonas</taxon>
    </lineage>
</organism>
<evidence type="ECO:0000256" key="1">
    <source>
        <dbReference type="SAM" id="SignalP"/>
    </source>
</evidence>